<feature type="transmembrane region" description="Helical" evidence="2">
    <location>
        <begin position="219"/>
        <end position="237"/>
    </location>
</feature>
<accession>A0AAD5Q262</accession>
<feature type="region of interest" description="Disordered" evidence="1">
    <location>
        <begin position="271"/>
        <end position="292"/>
    </location>
</feature>
<feature type="compositionally biased region" description="Basic and acidic residues" evidence="1">
    <location>
        <begin position="471"/>
        <end position="482"/>
    </location>
</feature>
<feature type="chain" id="PRO_5042258699" description="Fibronectin type-III domain-containing protein" evidence="3">
    <location>
        <begin position="31"/>
        <end position="482"/>
    </location>
</feature>
<dbReference type="PROSITE" id="PS50853">
    <property type="entry name" value="FN3"/>
    <property type="match status" value="1"/>
</dbReference>
<evidence type="ECO:0000256" key="3">
    <source>
        <dbReference type="SAM" id="SignalP"/>
    </source>
</evidence>
<dbReference type="Pfam" id="PF00041">
    <property type="entry name" value="fn3"/>
    <property type="match status" value="1"/>
</dbReference>
<dbReference type="InterPro" id="IPR036116">
    <property type="entry name" value="FN3_sf"/>
</dbReference>
<feature type="domain" description="Fibronectin type-III" evidence="4">
    <location>
        <begin position="34"/>
        <end position="141"/>
    </location>
</feature>
<evidence type="ECO:0000313" key="5">
    <source>
        <dbReference type="EMBL" id="KAI9564674.1"/>
    </source>
</evidence>
<feature type="compositionally biased region" description="Low complexity" evidence="1">
    <location>
        <begin position="271"/>
        <end position="288"/>
    </location>
</feature>
<evidence type="ECO:0000259" key="4">
    <source>
        <dbReference type="PROSITE" id="PS50853"/>
    </source>
</evidence>
<name>A0AAD5Q262_9CRUS</name>
<dbReference type="Proteomes" id="UP000820818">
    <property type="component" value="Linkage Group LG1"/>
</dbReference>
<dbReference type="Gene3D" id="2.60.40.10">
    <property type="entry name" value="Immunoglobulins"/>
    <property type="match status" value="1"/>
</dbReference>
<keyword evidence="3" id="KW-0732">Signal</keyword>
<dbReference type="PANTHER" id="PTHR21104:SF2">
    <property type="entry name" value="FIBRONECTIN TYPE-III DOMAIN-CONTAINING PROTEIN"/>
    <property type="match status" value="1"/>
</dbReference>
<dbReference type="CDD" id="cd00063">
    <property type="entry name" value="FN3"/>
    <property type="match status" value="1"/>
</dbReference>
<comment type="caution">
    <text evidence="5">The sequence shown here is derived from an EMBL/GenBank/DDBJ whole genome shotgun (WGS) entry which is preliminary data.</text>
</comment>
<dbReference type="SUPFAM" id="SSF49265">
    <property type="entry name" value="Fibronectin type III"/>
    <property type="match status" value="1"/>
</dbReference>
<dbReference type="Pfam" id="PF16066">
    <property type="entry name" value="DUF4808"/>
    <property type="match status" value="1"/>
</dbReference>
<keyword evidence="2" id="KW-1133">Transmembrane helix</keyword>
<organism evidence="5 6">
    <name type="scientific">Daphnia sinensis</name>
    <dbReference type="NCBI Taxonomy" id="1820382"/>
    <lineage>
        <taxon>Eukaryota</taxon>
        <taxon>Metazoa</taxon>
        <taxon>Ecdysozoa</taxon>
        <taxon>Arthropoda</taxon>
        <taxon>Crustacea</taxon>
        <taxon>Branchiopoda</taxon>
        <taxon>Diplostraca</taxon>
        <taxon>Cladocera</taxon>
        <taxon>Anomopoda</taxon>
        <taxon>Daphniidae</taxon>
        <taxon>Daphnia</taxon>
        <taxon>Daphnia similis group</taxon>
    </lineage>
</organism>
<evidence type="ECO:0000256" key="2">
    <source>
        <dbReference type="SAM" id="Phobius"/>
    </source>
</evidence>
<feature type="compositionally biased region" description="Polar residues" evidence="1">
    <location>
        <begin position="437"/>
        <end position="450"/>
    </location>
</feature>
<reference evidence="5 6" key="1">
    <citation type="submission" date="2022-05" db="EMBL/GenBank/DDBJ databases">
        <title>A multi-omics perspective on studying reproductive biology in Daphnia sinensis.</title>
        <authorList>
            <person name="Jia J."/>
        </authorList>
    </citation>
    <scope>NUCLEOTIDE SEQUENCE [LARGE SCALE GENOMIC DNA]</scope>
    <source>
        <strain evidence="5 6">WSL</strain>
    </source>
</reference>
<dbReference type="SMART" id="SM00060">
    <property type="entry name" value="FN3"/>
    <property type="match status" value="1"/>
</dbReference>
<dbReference type="EMBL" id="WJBH02000001">
    <property type="protein sequence ID" value="KAI9564674.1"/>
    <property type="molecule type" value="Genomic_DNA"/>
</dbReference>
<gene>
    <name evidence="5" type="ORF">GHT06_008415</name>
</gene>
<sequence length="482" mass="53458">MPSACCAKSAAAVFLGFWITAHHLLLAVGSHRVTPFNVTVKELSSSSALVTWSLFADESHPDSSNHTADSPQQQPFRLEITYRPYRQRQRMIIAVPADVTSYILSDLRPGSDYMVRVTSVTKGHRIRSQPVRLSMSQVLSAGPPPDEVDGVYLPPPSYPPHLMEDGYSPLLPPFIAPPPPSSQSRNYRPMGNFTSILADYRFPPTANSAGVVYVRGEEVGIVILVLIVWVAAVALFFHRWGKIRMLLPYQPVFKEEEPVIVGCSPSPTPLQLSQPSQLLPSSSLSQSQPPVPPSAVHVSANKFVSLDPAAIRRNQFMLHSRLARMQAYTERRNWPASMSRLDQNCIIVGRSPLPAVRQKGYANRRANTIAADTCDCCERPIGYCRKQNDPNHSRYHQRGIHQAKFASGSGCSCEEPRKEHPRKAHSAEVITLTVTSCDSPTNSVRSNSTPELPEHVNSPFSTKPQRPNNFRHTETRTAECSL</sequence>
<dbReference type="PANTHER" id="PTHR21104">
    <property type="entry name" value="FIBRONECTIN TYPE III DOMAIN-CONTAINING PROTEIN"/>
    <property type="match status" value="1"/>
</dbReference>
<feature type="signal peptide" evidence="3">
    <location>
        <begin position="1"/>
        <end position="30"/>
    </location>
</feature>
<proteinExistence type="predicted"/>
<evidence type="ECO:0000256" key="1">
    <source>
        <dbReference type="SAM" id="MobiDB-lite"/>
    </source>
</evidence>
<dbReference type="InterPro" id="IPR003961">
    <property type="entry name" value="FN3_dom"/>
</dbReference>
<feature type="compositionally biased region" description="Polar residues" evidence="1">
    <location>
        <begin position="458"/>
        <end position="470"/>
    </location>
</feature>
<dbReference type="InterPro" id="IPR032073">
    <property type="entry name" value="FNDC5_C"/>
</dbReference>
<keyword evidence="6" id="KW-1185">Reference proteome</keyword>
<evidence type="ECO:0000313" key="6">
    <source>
        <dbReference type="Proteomes" id="UP000820818"/>
    </source>
</evidence>
<dbReference type="AlphaFoldDB" id="A0AAD5Q262"/>
<protein>
    <recommendedName>
        <fullName evidence="4">Fibronectin type-III domain-containing protein</fullName>
    </recommendedName>
</protein>
<keyword evidence="2" id="KW-0812">Transmembrane</keyword>
<keyword evidence="2" id="KW-0472">Membrane</keyword>
<dbReference type="InterPro" id="IPR013783">
    <property type="entry name" value="Ig-like_fold"/>
</dbReference>
<feature type="region of interest" description="Disordered" evidence="1">
    <location>
        <begin position="437"/>
        <end position="482"/>
    </location>
</feature>